<organism evidence="1 2">
    <name type="scientific">Dendrobium chrysotoxum</name>
    <name type="common">Orchid</name>
    <dbReference type="NCBI Taxonomy" id="161865"/>
    <lineage>
        <taxon>Eukaryota</taxon>
        <taxon>Viridiplantae</taxon>
        <taxon>Streptophyta</taxon>
        <taxon>Embryophyta</taxon>
        <taxon>Tracheophyta</taxon>
        <taxon>Spermatophyta</taxon>
        <taxon>Magnoliopsida</taxon>
        <taxon>Liliopsida</taxon>
        <taxon>Asparagales</taxon>
        <taxon>Orchidaceae</taxon>
        <taxon>Epidendroideae</taxon>
        <taxon>Malaxideae</taxon>
        <taxon>Dendrobiinae</taxon>
        <taxon>Dendrobium</taxon>
    </lineage>
</organism>
<keyword evidence="2" id="KW-1185">Reference proteome</keyword>
<comment type="caution">
    <text evidence="1">The sequence shown here is derived from an EMBL/GenBank/DDBJ whole genome shotgun (WGS) entry which is preliminary data.</text>
</comment>
<protein>
    <submittedName>
        <fullName evidence="1">Uncharacterized protein</fullName>
    </submittedName>
</protein>
<proteinExistence type="predicted"/>
<name>A0AAV7GP13_DENCH</name>
<gene>
    <name evidence="1" type="ORF">IEQ34_012748</name>
</gene>
<dbReference type="EMBL" id="JAGFBR010000012">
    <property type="protein sequence ID" value="KAH0457433.1"/>
    <property type="molecule type" value="Genomic_DNA"/>
</dbReference>
<evidence type="ECO:0000313" key="2">
    <source>
        <dbReference type="Proteomes" id="UP000775213"/>
    </source>
</evidence>
<reference evidence="1 2" key="1">
    <citation type="journal article" date="2021" name="Hortic Res">
        <title>Chromosome-scale assembly of the Dendrobium chrysotoxum genome enhances the understanding of orchid evolution.</title>
        <authorList>
            <person name="Zhang Y."/>
            <person name="Zhang G.Q."/>
            <person name="Zhang D."/>
            <person name="Liu X.D."/>
            <person name="Xu X.Y."/>
            <person name="Sun W.H."/>
            <person name="Yu X."/>
            <person name="Zhu X."/>
            <person name="Wang Z.W."/>
            <person name="Zhao X."/>
            <person name="Zhong W.Y."/>
            <person name="Chen H."/>
            <person name="Yin W.L."/>
            <person name="Huang T."/>
            <person name="Niu S.C."/>
            <person name="Liu Z.J."/>
        </authorList>
    </citation>
    <scope>NUCLEOTIDE SEQUENCE [LARGE SCALE GENOMIC DNA]</scope>
    <source>
        <strain evidence="1">Lindl</strain>
    </source>
</reference>
<sequence length="146" mass="17303">MKVPTKSDRACSPPPTFWMMYEFSLRAGLQFLPPLELVDILTTCGNDWNFLEKWGKPKDLLIPLLVEVEDLLKILNPPKIDTLHYEVHYLSRYVDEEYLFKVGISTQVENLNFFRFLLKWAENPDLLGNDPPTENMDRTRDNEWRR</sequence>
<dbReference type="Proteomes" id="UP000775213">
    <property type="component" value="Unassembled WGS sequence"/>
</dbReference>
<evidence type="ECO:0000313" key="1">
    <source>
        <dbReference type="EMBL" id="KAH0457433.1"/>
    </source>
</evidence>
<accession>A0AAV7GP13</accession>
<dbReference type="AlphaFoldDB" id="A0AAV7GP13"/>